<evidence type="ECO:0000313" key="3">
    <source>
        <dbReference type="Proteomes" id="UP001162480"/>
    </source>
</evidence>
<dbReference type="EMBL" id="OX597814">
    <property type="protein sequence ID" value="CAI9716437.1"/>
    <property type="molecule type" value="Genomic_DNA"/>
</dbReference>
<evidence type="ECO:0000256" key="1">
    <source>
        <dbReference type="SAM" id="Phobius"/>
    </source>
</evidence>
<organism evidence="2 3">
    <name type="scientific">Octopus vulgaris</name>
    <name type="common">Common octopus</name>
    <dbReference type="NCBI Taxonomy" id="6645"/>
    <lineage>
        <taxon>Eukaryota</taxon>
        <taxon>Metazoa</taxon>
        <taxon>Spiralia</taxon>
        <taxon>Lophotrochozoa</taxon>
        <taxon>Mollusca</taxon>
        <taxon>Cephalopoda</taxon>
        <taxon>Coleoidea</taxon>
        <taxon>Octopodiformes</taxon>
        <taxon>Octopoda</taxon>
        <taxon>Incirrata</taxon>
        <taxon>Octopodidae</taxon>
        <taxon>Octopus</taxon>
    </lineage>
</organism>
<sequence>MAVSRDVDVSIAVPNSLKKVIFLTIAFHYAIFAVVIKAKTSQNIVGDFVGATVQYSLNITLKNTGFGYKGKILLLLLLLLLFSFPSYSDRIDAEILYFVIKTFSGEKSLQSHSSDKKRLDGSCDGMQEALTIWDLAYENRLTTGLYFRDSTYKCPEKDKLHQIENVTKEPLLPRQEPKTQSRIRHMPYDKNSDICASVSRYYNGKSILI</sequence>
<gene>
    <name evidence="2" type="ORF">OCTVUL_1B029036</name>
</gene>
<keyword evidence="1" id="KW-0472">Membrane</keyword>
<evidence type="ECO:0000313" key="2">
    <source>
        <dbReference type="EMBL" id="CAI9716437.1"/>
    </source>
</evidence>
<accession>A0AA36EX86</accession>
<keyword evidence="1" id="KW-0812">Transmembrane</keyword>
<feature type="transmembrane region" description="Helical" evidence="1">
    <location>
        <begin position="20"/>
        <end position="36"/>
    </location>
</feature>
<reference evidence="2" key="1">
    <citation type="submission" date="2023-08" db="EMBL/GenBank/DDBJ databases">
        <authorList>
            <person name="Alioto T."/>
            <person name="Alioto T."/>
            <person name="Gomez Garrido J."/>
        </authorList>
    </citation>
    <scope>NUCLEOTIDE SEQUENCE</scope>
</reference>
<dbReference type="Proteomes" id="UP001162480">
    <property type="component" value="Chromosome 1"/>
</dbReference>
<dbReference type="AlphaFoldDB" id="A0AA36EX86"/>
<keyword evidence="1" id="KW-1133">Transmembrane helix</keyword>
<proteinExistence type="predicted"/>
<feature type="transmembrane region" description="Helical" evidence="1">
    <location>
        <begin position="72"/>
        <end position="88"/>
    </location>
</feature>
<protein>
    <submittedName>
        <fullName evidence="2">Uncharacterized protein</fullName>
    </submittedName>
</protein>
<keyword evidence="3" id="KW-1185">Reference proteome</keyword>
<name>A0AA36EX86_OCTVU</name>